<organism evidence="2 3">
    <name type="scientific">Portunus trituberculatus</name>
    <name type="common">Swimming crab</name>
    <name type="synonym">Neptunus trituberculatus</name>
    <dbReference type="NCBI Taxonomy" id="210409"/>
    <lineage>
        <taxon>Eukaryota</taxon>
        <taxon>Metazoa</taxon>
        <taxon>Ecdysozoa</taxon>
        <taxon>Arthropoda</taxon>
        <taxon>Crustacea</taxon>
        <taxon>Multicrustacea</taxon>
        <taxon>Malacostraca</taxon>
        <taxon>Eumalacostraca</taxon>
        <taxon>Eucarida</taxon>
        <taxon>Decapoda</taxon>
        <taxon>Pleocyemata</taxon>
        <taxon>Brachyura</taxon>
        <taxon>Eubrachyura</taxon>
        <taxon>Portunoidea</taxon>
        <taxon>Portunidae</taxon>
        <taxon>Portuninae</taxon>
        <taxon>Portunus</taxon>
    </lineage>
</organism>
<evidence type="ECO:0000313" key="2">
    <source>
        <dbReference type="EMBL" id="MPD03515.1"/>
    </source>
</evidence>
<name>A0A5B7KG34_PORTR</name>
<feature type="compositionally biased region" description="Basic residues" evidence="1">
    <location>
        <begin position="1"/>
        <end position="10"/>
    </location>
</feature>
<feature type="compositionally biased region" description="Basic and acidic residues" evidence="1">
    <location>
        <begin position="32"/>
        <end position="68"/>
    </location>
</feature>
<dbReference type="EMBL" id="VSRR010136427">
    <property type="protein sequence ID" value="MPD03515.1"/>
    <property type="molecule type" value="Genomic_DNA"/>
</dbReference>
<keyword evidence="3" id="KW-1185">Reference proteome</keyword>
<evidence type="ECO:0000256" key="1">
    <source>
        <dbReference type="SAM" id="MobiDB-lite"/>
    </source>
</evidence>
<gene>
    <name evidence="2" type="ORF">E2C01_099156</name>
</gene>
<dbReference type="AlphaFoldDB" id="A0A5B7KG34"/>
<sequence length="88" mass="10272">MKKCNVNRKGKSVEETENNKKRKVDGVQMVTEHSKLRNGSDRGEKKKHLTEDSQNKRKRQDTEDHENQNKSGSLVFMRQSLVEGKTRM</sequence>
<evidence type="ECO:0000313" key="3">
    <source>
        <dbReference type="Proteomes" id="UP000324222"/>
    </source>
</evidence>
<accession>A0A5B7KG34</accession>
<dbReference type="Proteomes" id="UP000324222">
    <property type="component" value="Unassembled WGS sequence"/>
</dbReference>
<proteinExistence type="predicted"/>
<reference evidence="2 3" key="1">
    <citation type="submission" date="2019-05" db="EMBL/GenBank/DDBJ databases">
        <title>Another draft genome of Portunus trituberculatus and its Hox gene families provides insights of decapod evolution.</title>
        <authorList>
            <person name="Jeong J.-H."/>
            <person name="Song I."/>
            <person name="Kim S."/>
            <person name="Choi T."/>
            <person name="Kim D."/>
            <person name="Ryu S."/>
            <person name="Kim W."/>
        </authorList>
    </citation>
    <scope>NUCLEOTIDE SEQUENCE [LARGE SCALE GENOMIC DNA]</scope>
    <source>
        <tissue evidence="2">Muscle</tissue>
    </source>
</reference>
<feature type="region of interest" description="Disordered" evidence="1">
    <location>
        <begin position="1"/>
        <end position="88"/>
    </location>
</feature>
<comment type="caution">
    <text evidence="2">The sequence shown here is derived from an EMBL/GenBank/DDBJ whole genome shotgun (WGS) entry which is preliminary data.</text>
</comment>
<protein>
    <submittedName>
        <fullName evidence="2">Uncharacterized protein</fullName>
    </submittedName>
</protein>